<comment type="caution">
    <text evidence="1">The sequence shown here is derived from an EMBL/GenBank/DDBJ whole genome shotgun (WGS) entry which is preliminary data.</text>
</comment>
<name>A0A5J4P7V9_9ZZZZ</name>
<evidence type="ECO:0000313" key="1">
    <source>
        <dbReference type="EMBL" id="KAA6305567.1"/>
    </source>
</evidence>
<dbReference type="Gene3D" id="3.30.2350.10">
    <property type="entry name" value="Pseudouridine synthase"/>
    <property type="match status" value="1"/>
</dbReference>
<feature type="non-terminal residue" evidence="1">
    <location>
        <position position="1"/>
    </location>
</feature>
<dbReference type="GO" id="GO:0001522">
    <property type="term" value="P:pseudouridine synthesis"/>
    <property type="evidence" value="ECO:0007669"/>
    <property type="project" value="InterPro"/>
</dbReference>
<proteinExistence type="predicted"/>
<dbReference type="GO" id="GO:0003723">
    <property type="term" value="F:RNA binding"/>
    <property type="evidence" value="ECO:0007669"/>
    <property type="project" value="InterPro"/>
</dbReference>
<dbReference type="AlphaFoldDB" id="A0A5J4P7V9"/>
<reference evidence="1" key="1">
    <citation type="submission" date="2019-03" db="EMBL/GenBank/DDBJ databases">
        <title>Single cell metagenomics reveals metabolic interactions within the superorganism composed of flagellate Streblomastix strix and complex community of Bacteroidetes bacteria on its surface.</title>
        <authorList>
            <person name="Treitli S.C."/>
            <person name="Kolisko M."/>
            <person name="Husnik F."/>
            <person name="Keeling P."/>
            <person name="Hampl V."/>
        </authorList>
    </citation>
    <scope>NUCLEOTIDE SEQUENCE</scope>
    <source>
        <strain evidence="1">STM</strain>
    </source>
</reference>
<sequence length="49" mass="5721">RMQMIVFSNPAIGKYAVTHYRVLERLGYVTFVECILDTGRTHVCSFFFC</sequence>
<organism evidence="1">
    <name type="scientific">termite gut metagenome</name>
    <dbReference type="NCBI Taxonomy" id="433724"/>
    <lineage>
        <taxon>unclassified sequences</taxon>
        <taxon>metagenomes</taxon>
        <taxon>organismal metagenomes</taxon>
    </lineage>
</organism>
<dbReference type="EMBL" id="SNRY01010593">
    <property type="protein sequence ID" value="KAA6305567.1"/>
    <property type="molecule type" value="Genomic_DNA"/>
</dbReference>
<gene>
    <name evidence="1" type="ORF">EZS27_042779</name>
</gene>
<dbReference type="SUPFAM" id="SSF55120">
    <property type="entry name" value="Pseudouridine synthase"/>
    <property type="match status" value="1"/>
</dbReference>
<accession>A0A5J4P7V9</accession>
<protein>
    <submittedName>
        <fullName evidence="1">Uncharacterized protein</fullName>
    </submittedName>
</protein>
<dbReference type="GO" id="GO:0009982">
    <property type="term" value="F:pseudouridine synthase activity"/>
    <property type="evidence" value="ECO:0007669"/>
    <property type="project" value="InterPro"/>
</dbReference>
<dbReference type="InterPro" id="IPR020103">
    <property type="entry name" value="PsdUridine_synth_cat_dom_sf"/>
</dbReference>